<name>A0ABQ1U9U3_9NOCA</name>
<dbReference type="Proteomes" id="UP000632454">
    <property type="component" value="Unassembled WGS sequence"/>
</dbReference>
<feature type="transmembrane region" description="Helical" evidence="1">
    <location>
        <begin position="135"/>
        <end position="154"/>
    </location>
</feature>
<dbReference type="EMBL" id="BMCS01000001">
    <property type="protein sequence ID" value="GGF13499.1"/>
    <property type="molecule type" value="Genomic_DNA"/>
</dbReference>
<feature type="transmembrane region" description="Helical" evidence="1">
    <location>
        <begin position="166"/>
        <end position="186"/>
    </location>
</feature>
<protein>
    <recommendedName>
        <fullName evidence="4">ABC transporter</fullName>
    </recommendedName>
</protein>
<evidence type="ECO:0000256" key="1">
    <source>
        <dbReference type="SAM" id="Phobius"/>
    </source>
</evidence>
<reference evidence="3" key="1">
    <citation type="journal article" date="2019" name="Int. J. Syst. Evol. Microbiol.">
        <title>The Global Catalogue of Microorganisms (GCM) 10K type strain sequencing project: providing services to taxonomists for standard genome sequencing and annotation.</title>
        <authorList>
            <consortium name="The Broad Institute Genomics Platform"/>
            <consortium name="The Broad Institute Genome Sequencing Center for Infectious Disease"/>
            <person name="Wu L."/>
            <person name="Ma J."/>
        </authorList>
    </citation>
    <scope>NUCLEOTIDE SEQUENCE [LARGE SCALE GENOMIC DNA]</scope>
    <source>
        <strain evidence="3">CCM 7855</strain>
    </source>
</reference>
<feature type="transmembrane region" description="Helical" evidence="1">
    <location>
        <begin position="217"/>
        <end position="244"/>
    </location>
</feature>
<dbReference type="CDD" id="cd21809">
    <property type="entry name" value="ABC-2_lan_permease-like"/>
    <property type="match status" value="1"/>
</dbReference>
<sequence length="250" mass="25632">MMGSLRAELIKLRRSSSWVVVAGLPMMAVATGAANTVFSRGGLEDGWHTLWLRTVVFHGLFPLAVGVAVLSSLVWRVEHRGGNWNALMGREVSSRDVVTSKVTVIVALTAAMQVVLLLGVIVVGKVMFGLPGMMPSRYVLAGGIIVVASIPVAALQSGLSMSVTSFAAPVAVALVGAGAGVVLLLARIDLAVPLVPYAVLGRASRLGTGTFDDGGTITAGAVIMIVVGAVVVGAAIIIASAAAVDRRDIR</sequence>
<dbReference type="Pfam" id="PF12730">
    <property type="entry name" value="ABC2_membrane_4"/>
    <property type="match status" value="1"/>
</dbReference>
<keyword evidence="3" id="KW-1185">Reference proteome</keyword>
<keyword evidence="1" id="KW-0812">Transmembrane</keyword>
<feature type="transmembrane region" description="Helical" evidence="1">
    <location>
        <begin position="98"/>
        <end position="123"/>
    </location>
</feature>
<evidence type="ECO:0008006" key="4">
    <source>
        <dbReference type="Google" id="ProtNLM"/>
    </source>
</evidence>
<gene>
    <name evidence="2" type="ORF">GCM10007298_06800</name>
</gene>
<keyword evidence="1" id="KW-1133">Transmembrane helix</keyword>
<comment type="caution">
    <text evidence="2">The sequence shown here is derived from an EMBL/GenBank/DDBJ whole genome shotgun (WGS) entry which is preliminary data.</text>
</comment>
<keyword evidence="1" id="KW-0472">Membrane</keyword>
<accession>A0ABQ1U9U3</accession>
<evidence type="ECO:0000313" key="2">
    <source>
        <dbReference type="EMBL" id="GGF13499.1"/>
    </source>
</evidence>
<proteinExistence type="predicted"/>
<feature type="transmembrane region" description="Helical" evidence="1">
    <location>
        <begin position="56"/>
        <end position="77"/>
    </location>
</feature>
<evidence type="ECO:0000313" key="3">
    <source>
        <dbReference type="Proteomes" id="UP000632454"/>
    </source>
</evidence>
<organism evidence="2 3">
    <name type="scientific">Williamsia phyllosphaerae</name>
    <dbReference type="NCBI Taxonomy" id="885042"/>
    <lineage>
        <taxon>Bacteria</taxon>
        <taxon>Bacillati</taxon>
        <taxon>Actinomycetota</taxon>
        <taxon>Actinomycetes</taxon>
        <taxon>Mycobacteriales</taxon>
        <taxon>Nocardiaceae</taxon>
        <taxon>Williamsia</taxon>
    </lineage>
</organism>